<evidence type="ECO:0000256" key="4">
    <source>
        <dbReference type="ARBA" id="ARBA00022989"/>
    </source>
</evidence>
<dbReference type="InterPro" id="IPR017452">
    <property type="entry name" value="GPCR_Rhodpsn_7TM"/>
</dbReference>
<name>A0AAV2RG03_MEGNR</name>
<feature type="transmembrane region" description="Helical" evidence="8">
    <location>
        <begin position="159"/>
        <end position="181"/>
    </location>
</feature>
<evidence type="ECO:0000256" key="1">
    <source>
        <dbReference type="ARBA" id="ARBA00004370"/>
    </source>
</evidence>
<dbReference type="PROSITE" id="PS00237">
    <property type="entry name" value="G_PROTEIN_RECEP_F1_1"/>
    <property type="match status" value="1"/>
</dbReference>
<keyword evidence="6" id="KW-0297">G-protein coupled receptor</keyword>
<dbReference type="Gene3D" id="1.20.1070.10">
    <property type="entry name" value="Rhodopsin 7-helix transmembrane proteins"/>
    <property type="match status" value="1"/>
</dbReference>
<feature type="transmembrane region" description="Helical" evidence="8">
    <location>
        <begin position="78"/>
        <end position="100"/>
    </location>
</feature>
<evidence type="ECO:0000313" key="11">
    <source>
        <dbReference type="Proteomes" id="UP001497623"/>
    </source>
</evidence>
<dbReference type="Pfam" id="PF00001">
    <property type="entry name" value="7tm_1"/>
    <property type="match status" value="1"/>
</dbReference>
<dbReference type="Proteomes" id="UP001497623">
    <property type="component" value="Unassembled WGS sequence"/>
</dbReference>
<comment type="caution">
    <text evidence="10">The sequence shown here is derived from an EMBL/GenBank/DDBJ whole genome shotgun (WGS) entry which is preliminary data.</text>
</comment>
<evidence type="ECO:0000313" key="10">
    <source>
        <dbReference type="EMBL" id="CAL4124719.1"/>
    </source>
</evidence>
<dbReference type="EMBL" id="CAXKWB010022912">
    <property type="protein sequence ID" value="CAL4124719.1"/>
    <property type="molecule type" value="Genomic_DNA"/>
</dbReference>
<dbReference type="GO" id="GO:0004930">
    <property type="term" value="F:G protein-coupled receptor activity"/>
    <property type="evidence" value="ECO:0007669"/>
    <property type="project" value="UniProtKB-KW"/>
</dbReference>
<dbReference type="PROSITE" id="PS50262">
    <property type="entry name" value="G_PROTEIN_RECEP_F1_2"/>
    <property type="match status" value="1"/>
</dbReference>
<feature type="transmembrane region" description="Helical" evidence="8">
    <location>
        <begin position="112"/>
        <end position="138"/>
    </location>
</feature>
<evidence type="ECO:0000256" key="7">
    <source>
        <dbReference type="SAM" id="MobiDB-lite"/>
    </source>
</evidence>
<dbReference type="PRINTS" id="PR00237">
    <property type="entry name" value="GPCRRHODOPSN"/>
</dbReference>
<evidence type="ECO:0000259" key="9">
    <source>
        <dbReference type="PROSITE" id="PS50262"/>
    </source>
</evidence>
<comment type="subcellular location">
    <subcellularLocation>
        <location evidence="1">Membrane</location>
    </subcellularLocation>
</comment>
<feature type="non-terminal residue" evidence="10">
    <location>
        <position position="409"/>
    </location>
</feature>
<dbReference type="PANTHER" id="PTHR47760">
    <property type="entry name" value="G-PROTEIN COUPLED RECEPTOR B0563.6-LIKE PROTEIN-RELATED"/>
    <property type="match status" value="1"/>
</dbReference>
<evidence type="ECO:0000256" key="3">
    <source>
        <dbReference type="ARBA" id="ARBA00022692"/>
    </source>
</evidence>
<sequence length="409" mass="46937">MHEHIHNESMLMELHDHKDEWWCQGCTMDDHEGVLLGPMWVAYQVVVPTLVVLGVIGNVLCLVVLAKPHVRALHVNRYFLFMAVMDLLSCLFVIPVSLTISGCVFTSRHIAYYYAYLGWAVPEILQIISFCVIVFLSYDRCLAIYLPAHFKEIQNHKVFRNRIIGIVTFSIFLHLPVIALGNVEELDDGKFIVTDGYRSMFDNPFFKIYSAFKEVLDYVGPSIIQMMFHIALVVAMVKTKFIHEDEELERKKFVLNVTIISMGLFYLVTSMPVCIYNFYYAKPNNDCCHGEYGVEVFRGIANCFKLSQNVFNIIFIVILNKTFKKEFLTLFPKCCSSDDENPILDEDSGQSVKKYNAENFGFKRDSTISSPSINSHMGDSPGRHSYLHNSYKSSLKKVPENISSCRRTK</sequence>
<dbReference type="InterPro" id="IPR000276">
    <property type="entry name" value="GPCR_Rhodpsn"/>
</dbReference>
<keyword evidence="4 8" id="KW-1133">Transmembrane helix</keyword>
<proteinExistence type="inferred from homology"/>
<organism evidence="10 11">
    <name type="scientific">Meganyctiphanes norvegica</name>
    <name type="common">Northern krill</name>
    <name type="synonym">Thysanopoda norvegica</name>
    <dbReference type="NCBI Taxonomy" id="48144"/>
    <lineage>
        <taxon>Eukaryota</taxon>
        <taxon>Metazoa</taxon>
        <taxon>Ecdysozoa</taxon>
        <taxon>Arthropoda</taxon>
        <taxon>Crustacea</taxon>
        <taxon>Multicrustacea</taxon>
        <taxon>Malacostraca</taxon>
        <taxon>Eumalacostraca</taxon>
        <taxon>Eucarida</taxon>
        <taxon>Euphausiacea</taxon>
        <taxon>Euphausiidae</taxon>
        <taxon>Meganyctiphanes</taxon>
    </lineage>
</organism>
<keyword evidence="6" id="KW-0807">Transducer</keyword>
<feature type="region of interest" description="Disordered" evidence="7">
    <location>
        <begin position="366"/>
        <end position="409"/>
    </location>
</feature>
<keyword evidence="5 8" id="KW-0472">Membrane</keyword>
<dbReference type="GO" id="GO:0016020">
    <property type="term" value="C:membrane"/>
    <property type="evidence" value="ECO:0007669"/>
    <property type="project" value="UniProtKB-SubCell"/>
</dbReference>
<gene>
    <name evidence="10" type="ORF">MNOR_LOCUS24722</name>
</gene>
<comment type="similarity">
    <text evidence="2 6">Belongs to the G-protein coupled receptor 1 family.</text>
</comment>
<dbReference type="AlphaFoldDB" id="A0AAV2RG03"/>
<evidence type="ECO:0000256" key="8">
    <source>
        <dbReference type="SAM" id="Phobius"/>
    </source>
</evidence>
<reference evidence="10 11" key="1">
    <citation type="submission" date="2024-05" db="EMBL/GenBank/DDBJ databases">
        <authorList>
            <person name="Wallberg A."/>
        </authorList>
    </citation>
    <scope>NUCLEOTIDE SEQUENCE [LARGE SCALE GENOMIC DNA]</scope>
</reference>
<feature type="transmembrane region" description="Helical" evidence="8">
    <location>
        <begin position="223"/>
        <end position="241"/>
    </location>
</feature>
<keyword evidence="11" id="KW-1185">Reference proteome</keyword>
<protein>
    <recommendedName>
        <fullName evidence="9">G-protein coupled receptors family 1 profile domain-containing protein</fullName>
    </recommendedName>
</protein>
<evidence type="ECO:0000256" key="6">
    <source>
        <dbReference type="RuleBase" id="RU000688"/>
    </source>
</evidence>
<feature type="domain" description="G-protein coupled receptors family 1 profile" evidence="9">
    <location>
        <begin position="57"/>
        <end position="316"/>
    </location>
</feature>
<dbReference type="InterPro" id="IPR053093">
    <property type="entry name" value="GPCR-like"/>
</dbReference>
<feature type="transmembrane region" description="Helical" evidence="8">
    <location>
        <begin position="253"/>
        <end position="279"/>
    </location>
</feature>
<feature type="compositionally biased region" description="Polar residues" evidence="7">
    <location>
        <begin position="367"/>
        <end position="377"/>
    </location>
</feature>
<feature type="transmembrane region" description="Helical" evidence="8">
    <location>
        <begin position="41"/>
        <end position="66"/>
    </location>
</feature>
<keyword evidence="6" id="KW-0675">Receptor</keyword>
<evidence type="ECO:0000256" key="5">
    <source>
        <dbReference type="ARBA" id="ARBA00023136"/>
    </source>
</evidence>
<keyword evidence="3 6" id="KW-0812">Transmembrane</keyword>
<evidence type="ECO:0000256" key="2">
    <source>
        <dbReference type="ARBA" id="ARBA00010663"/>
    </source>
</evidence>
<dbReference type="PANTHER" id="PTHR47760:SF1">
    <property type="entry name" value="G-PROTEIN COUPLED RECEPTORS FAMILY 1 PROFILE DOMAIN-CONTAINING PROTEIN"/>
    <property type="match status" value="1"/>
</dbReference>
<dbReference type="SUPFAM" id="SSF81321">
    <property type="entry name" value="Family A G protein-coupled receptor-like"/>
    <property type="match status" value="1"/>
</dbReference>
<accession>A0AAV2RG03</accession>